<accession>A0AAN0RID4</accession>
<dbReference type="Gene3D" id="1.10.1330.10">
    <property type="entry name" value="Dockerin domain"/>
    <property type="match status" value="1"/>
</dbReference>
<organism evidence="2 3">
    <name type="scientific">Planktomarina temperata RCA23</name>
    <dbReference type="NCBI Taxonomy" id="666509"/>
    <lineage>
        <taxon>Bacteria</taxon>
        <taxon>Pseudomonadati</taxon>
        <taxon>Pseudomonadota</taxon>
        <taxon>Alphaproteobacteria</taxon>
        <taxon>Rhodobacterales</taxon>
        <taxon>Paracoccaceae</taxon>
        <taxon>Planktomarina</taxon>
    </lineage>
</organism>
<gene>
    <name evidence="2" type="ORF">RCA23_c11960</name>
</gene>
<evidence type="ECO:0000256" key="1">
    <source>
        <dbReference type="SAM" id="Phobius"/>
    </source>
</evidence>
<proteinExistence type="predicted"/>
<dbReference type="InterPro" id="IPR036439">
    <property type="entry name" value="Dockerin_dom_sf"/>
</dbReference>
<dbReference type="PROSITE" id="PS00018">
    <property type="entry name" value="EF_HAND_1"/>
    <property type="match status" value="1"/>
</dbReference>
<dbReference type="GO" id="GO:0000272">
    <property type="term" value="P:polysaccharide catabolic process"/>
    <property type="evidence" value="ECO:0007669"/>
    <property type="project" value="InterPro"/>
</dbReference>
<dbReference type="EMBL" id="CP003984">
    <property type="protein sequence ID" value="AII86743.1"/>
    <property type="molecule type" value="Genomic_DNA"/>
</dbReference>
<feature type="transmembrane region" description="Helical" evidence="1">
    <location>
        <begin position="201"/>
        <end position="221"/>
    </location>
</feature>
<dbReference type="InterPro" id="IPR018247">
    <property type="entry name" value="EF_Hand_1_Ca_BS"/>
</dbReference>
<dbReference type="RefSeq" id="WP_044049558.1">
    <property type="nucleotide sequence ID" value="NZ_CP003984.1"/>
</dbReference>
<keyword evidence="3" id="KW-1185">Reference proteome</keyword>
<dbReference type="AlphaFoldDB" id="A0AAN0RID4"/>
<dbReference type="SUPFAM" id="SSF47473">
    <property type="entry name" value="EF-hand"/>
    <property type="match status" value="1"/>
</dbReference>
<keyword evidence="1" id="KW-0812">Transmembrane</keyword>
<keyword evidence="1" id="KW-1133">Transmembrane helix</keyword>
<evidence type="ECO:0000313" key="2">
    <source>
        <dbReference type="EMBL" id="AII86743.1"/>
    </source>
</evidence>
<evidence type="ECO:0000313" key="3">
    <source>
        <dbReference type="Proteomes" id="UP000028680"/>
    </source>
</evidence>
<evidence type="ECO:0008006" key="4">
    <source>
        <dbReference type="Google" id="ProtNLM"/>
    </source>
</evidence>
<dbReference type="InterPro" id="IPR011992">
    <property type="entry name" value="EF-hand-dom_pair"/>
</dbReference>
<sequence length="243" mass="24648">MKKYFGKFVPKKSWLDSNGDGDIDYHDFIHAAKSALDAVTPSKEILDINGDGKVDINDALDAARITGATIAATGITAAVSSYAGAVLISGKATAIATTIAASIGAGAGGGLTALLGSTTTVAWVAWQTSSGVWIVAAQGVTAISPTLVASVSGMSAFIATSAHSAVSTIAGFPVIESIATTSLVSSKDILLIAGVPVAREIALASALVALVVVAGYSYYILTRHRISKEDVLEHLDGFAPTLK</sequence>
<protein>
    <recommendedName>
        <fullName evidence="4">EF-hand domain-containing protein</fullName>
    </recommendedName>
</protein>
<dbReference type="Proteomes" id="UP000028680">
    <property type="component" value="Chromosome"/>
</dbReference>
<keyword evidence="1" id="KW-0472">Membrane</keyword>
<reference evidence="2 3" key="1">
    <citation type="journal article" date="2014" name="ISME J.">
        <title>Adaptation of an abundant Roseobacter RCA organism to pelagic systems revealed by genomic and transcriptomic analyses.</title>
        <authorList>
            <person name="Voget S."/>
            <person name="Wemheuer B."/>
            <person name="Brinkhoff T."/>
            <person name="Vollmers J."/>
            <person name="Dietrich S."/>
            <person name="Giebel H.A."/>
            <person name="Beardsley C."/>
            <person name="Sardemann C."/>
            <person name="Bakenhus I."/>
            <person name="Billerbeck S."/>
            <person name="Daniel R."/>
            <person name="Simon M."/>
        </authorList>
    </citation>
    <scope>NUCLEOTIDE SEQUENCE [LARGE SCALE GENOMIC DNA]</scope>
    <source>
        <strain evidence="2 3">RCA23</strain>
    </source>
</reference>
<dbReference type="KEGG" id="ptp:RCA23_c11960"/>
<name>A0AAN0RID4_9RHOB</name>